<keyword evidence="2" id="KW-0472">Membrane</keyword>
<evidence type="ECO:0000256" key="2">
    <source>
        <dbReference type="SAM" id="Phobius"/>
    </source>
</evidence>
<evidence type="ECO:0000256" key="1">
    <source>
        <dbReference type="ARBA" id="ARBA00007362"/>
    </source>
</evidence>
<accession>A0A366I778</accession>
<evidence type="ECO:0000259" key="3">
    <source>
        <dbReference type="Pfam" id="PF00892"/>
    </source>
</evidence>
<dbReference type="InterPro" id="IPR037185">
    <property type="entry name" value="EmrE-like"/>
</dbReference>
<dbReference type="AlphaFoldDB" id="A0A366I778"/>
<keyword evidence="2" id="KW-0812">Transmembrane</keyword>
<evidence type="ECO:0000313" key="5">
    <source>
        <dbReference type="Proteomes" id="UP000253490"/>
    </source>
</evidence>
<dbReference type="Gene3D" id="1.10.3730.20">
    <property type="match status" value="1"/>
</dbReference>
<comment type="similarity">
    <text evidence="1">Belongs to the EamA transporter family.</text>
</comment>
<sequence>MDWSAQHPYKLLFVFFLNRASTSADCSICGYLEPLSVVLFSVLFLKEILQPIQVLGAILIIGGAVFAEGILKLKKYKITALRYLERPFFILPTQNKLRWQNY</sequence>
<keyword evidence="2" id="KW-1133">Transmembrane helix</keyword>
<reference evidence="4 5" key="1">
    <citation type="submission" date="2018-06" db="EMBL/GenBank/DDBJ databases">
        <title>Genomic Encyclopedia of Type Strains, Phase IV (KMG-IV): sequencing the most valuable type-strain genomes for metagenomic binning, comparative biology and taxonomic classification.</title>
        <authorList>
            <person name="Goeker M."/>
        </authorList>
    </citation>
    <scope>NUCLEOTIDE SEQUENCE [LARGE SCALE GENOMIC DNA]</scope>
    <source>
        <strain evidence="4 5">DSM 22112</strain>
    </source>
</reference>
<keyword evidence="5" id="KW-1185">Reference proteome</keyword>
<dbReference type="InterPro" id="IPR000620">
    <property type="entry name" value="EamA_dom"/>
</dbReference>
<proteinExistence type="inferred from homology"/>
<name>A0A366I778_9FIRM</name>
<dbReference type="GO" id="GO:0016020">
    <property type="term" value="C:membrane"/>
    <property type="evidence" value="ECO:0007669"/>
    <property type="project" value="InterPro"/>
</dbReference>
<gene>
    <name evidence="4" type="ORF">DES36_10989</name>
</gene>
<dbReference type="RefSeq" id="WP_341457131.1">
    <property type="nucleotide sequence ID" value="NZ_QNRX01000009.1"/>
</dbReference>
<comment type="caution">
    <text evidence="4">The sequence shown here is derived from an EMBL/GenBank/DDBJ whole genome shotgun (WGS) entry which is preliminary data.</text>
</comment>
<feature type="transmembrane region" description="Helical" evidence="2">
    <location>
        <begin position="48"/>
        <end position="67"/>
    </location>
</feature>
<organism evidence="4 5">
    <name type="scientific">Alkalibaculum bacchi</name>
    <dbReference type="NCBI Taxonomy" id="645887"/>
    <lineage>
        <taxon>Bacteria</taxon>
        <taxon>Bacillati</taxon>
        <taxon>Bacillota</taxon>
        <taxon>Clostridia</taxon>
        <taxon>Eubacteriales</taxon>
        <taxon>Eubacteriaceae</taxon>
        <taxon>Alkalibaculum</taxon>
    </lineage>
</organism>
<protein>
    <submittedName>
        <fullName evidence="4">EamA-like transporter family protein</fullName>
    </submittedName>
</protein>
<feature type="domain" description="EamA" evidence="3">
    <location>
        <begin position="11"/>
        <end position="66"/>
    </location>
</feature>
<evidence type="ECO:0000313" key="4">
    <source>
        <dbReference type="EMBL" id="RBP63870.1"/>
    </source>
</evidence>
<dbReference type="Pfam" id="PF00892">
    <property type="entry name" value="EamA"/>
    <property type="match status" value="1"/>
</dbReference>
<dbReference type="Proteomes" id="UP000253490">
    <property type="component" value="Unassembled WGS sequence"/>
</dbReference>
<dbReference type="EMBL" id="QNRX01000009">
    <property type="protein sequence ID" value="RBP63870.1"/>
    <property type="molecule type" value="Genomic_DNA"/>
</dbReference>
<dbReference type="SUPFAM" id="SSF103481">
    <property type="entry name" value="Multidrug resistance efflux transporter EmrE"/>
    <property type="match status" value="1"/>
</dbReference>